<evidence type="ECO:0000313" key="4">
    <source>
        <dbReference type="Proteomes" id="UP000314986"/>
    </source>
</evidence>
<dbReference type="PRINTS" id="PR00261">
    <property type="entry name" value="LDLRECEPTOR"/>
</dbReference>
<keyword evidence="1 2" id="KW-1015">Disulfide bond</keyword>
<dbReference type="FunFam" id="4.10.400.10:FF:000011">
    <property type="entry name" value="Low-density lipoprotein receptor-related protein 1"/>
    <property type="match status" value="1"/>
</dbReference>
<dbReference type="Ensembl" id="ENSCMIT00000048817.1">
    <property type="protein sequence ID" value="ENSCMIP00000048143.1"/>
    <property type="gene ID" value="ENSCMIG00000019691.1"/>
</dbReference>
<reference evidence="4" key="1">
    <citation type="journal article" date="2006" name="Science">
        <title>Ancient noncoding elements conserved in the human genome.</title>
        <authorList>
            <person name="Venkatesh B."/>
            <person name="Kirkness E.F."/>
            <person name="Loh Y.H."/>
            <person name="Halpern A.L."/>
            <person name="Lee A.P."/>
            <person name="Johnson J."/>
            <person name="Dandona N."/>
            <person name="Viswanathan L.D."/>
            <person name="Tay A."/>
            <person name="Venter J.C."/>
            <person name="Strausberg R.L."/>
            <person name="Brenner S."/>
        </authorList>
    </citation>
    <scope>NUCLEOTIDE SEQUENCE [LARGE SCALE GENOMIC DNA]</scope>
</reference>
<dbReference type="InterPro" id="IPR002172">
    <property type="entry name" value="LDrepeatLR_classA_rpt"/>
</dbReference>
<sequence>MGIGLLCPINYFKCRNMLCIPKIWLCDGLDDCGDWSDEHNCGCFDGSFKCLDSYCLPSSLRCDGNNDCSGGLDEKNCGNTGKWNILKAFSD</sequence>
<name>A0A4W3K8S2_CALMI</name>
<feature type="disulfide bond" evidence="2">
    <location>
        <begin position="62"/>
        <end position="77"/>
    </location>
</feature>
<feature type="disulfide bond" evidence="2">
    <location>
        <begin position="43"/>
        <end position="55"/>
    </location>
</feature>
<dbReference type="GeneTree" id="ENSGT00970000195794"/>
<accession>A0A4W3K8S2</accession>
<feature type="disulfide bond" evidence="2">
    <location>
        <begin position="14"/>
        <end position="32"/>
    </location>
</feature>
<reference evidence="3" key="5">
    <citation type="submission" date="2025-09" db="UniProtKB">
        <authorList>
            <consortium name="Ensembl"/>
        </authorList>
    </citation>
    <scope>IDENTIFICATION</scope>
</reference>
<dbReference type="OMA" id="DERACIC"/>
<feature type="disulfide bond" evidence="2">
    <location>
        <begin position="50"/>
        <end position="68"/>
    </location>
</feature>
<protein>
    <submittedName>
        <fullName evidence="3">Uncharacterized protein</fullName>
    </submittedName>
</protein>
<feature type="disulfide bond" evidence="2">
    <location>
        <begin position="26"/>
        <end position="41"/>
    </location>
</feature>
<dbReference type="Pfam" id="PF00057">
    <property type="entry name" value="Ldl_recept_a"/>
    <property type="match status" value="2"/>
</dbReference>
<dbReference type="InterPro" id="IPR051221">
    <property type="entry name" value="LDLR-related"/>
</dbReference>
<evidence type="ECO:0000256" key="1">
    <source>
        <dbReference type="ARBA" id="ARBA00023157"/>
    </source>
</evidence>
<dbReference type="AlphaFoldDB" id="A0A4W3K8S2"/>
<dbReference type="Proteomes" id="UP000314986">
    <property type="component" value="Unassembled WGS sequence"/>
</dbReference>
<reference evidence="3" key="4">
    <citation type="submission" date="2025-08" db="UniProtKB">
        <authorList>
            <consortium name="Ensembl"/>
        </authorList>
    </citation>
    <scope>IDENTIFICATION</scope>
</reference>
<dbReference type="SUPFAM" id="SSF57424">
    <property type="entry name" value="LDL receptor-like module"/>
    <property type="match status" value="2"/>
</dbReference>
<dbReference type="GO" id="GO:0043235">
    <property type="term" value="C:receptor complex"/>
    <property type="evidence" value="ECO:0007669"/>
    <property type="project" value="TreeGrafter"/>
</dbReference>
<dbReference type="Gene3D" id="4.10.400.10">
    <property type="entry name" value="Low-density Lipoprotein Receptor"/>
    <property type="match status" value="2"/>
</dbReference>
<proteinExistence type="predicted"/>
<dbReference type="CDD" id="cd00112">
    <property type="entry name" value="LDLa"/>
    <property type="match status" value="2"/>
</dbReference>
<evidence type="ECO:0000313" key="3">
    <source>
        <dbReference type="Ensembl" id="ENSCMIP00000048143.1"/>
    </source>
</evidence>
<dbReference type="PROSITE" id="PS50068">
    <property type="entry name" value="LDLRA_2"/>
    <property type="match status" value="2"/>
</dbReference>
<feature type="disulfide bond" evidence="2">
    <location>
        <begin position="7"/>
        <end position="19"/>
    </location>
</feature>
<dbReference type="STRING" id="7868.ENSCMIP00000048143"/>
<dbReference type="GO" id="GO:0005886">
    <property type="term" value="C:plasma membrane"/>
    <property type="evidence" value="ECO:0007669"/>
    <property type="project" value="TreeGrafter"/>
</dbReference>
<evidence type="ECO:0000256" key="2">
    <source>
        <dbReference type="PROSITE-ProRule" id="PRU00124"/>
    </source>
</evidence>
<dbReference type="SMART" id="SM00192">
    <property type="entry name" value="LDLa"/>
    <property type="match status" value="2"/>
</dbReference>
<organism evidence="3 4">
    <name type="scientific">Callorhinchus milii</name>
    <name type="common">Ghost shark</name>
    <dbReference type="NCBI Taxonomy" id="7868"/>
    <lineage>
        <taxon>Eukaryota</taxon>
        <taxon>Metazoa</taxon>
        <taxon>Chordata</taxon>
        <taxon>Craniata</taxon>
        <taxon>Vertebrata</taxon>
        <taxon>Chondrichthyes</taxon>
        <taxon>Holocephali</taxon>
        <taxon>Chimaeriformes</taxon>
        <taxon>Callorhinchidae</taxon>
        <taxon>Callorhinchus</taxon>
    </lineage>
</organism>
<dbReference type="InParanoid" id="A0A4W3K8S2"/>
<reference evidence="4" key="2">
    <citation type="journal article" date="2007" name="PLoS Biol.">
        <title>Survey sequencing and comparative analysis of the elephant shark (Callorhinchus milii) genome.</title>
        <authorList>
            <person name="Venkatesh B."/>
            <person name="Kirkness E.F."/>
            <person name="Loh Y.H."/>
            <person name="Halpern A.L."/>
            <person name="Lee A.P."/>
            <person name="Johnson J."/>
            <person name="Dandona N."/>
            <person name="Viswanathan L.D."/>
            <person name="Tay A."/>
            <person name="Venter J.C."/>
            <person name="Strausberg R.L."/>
            <person name="Brenner S."/>
        </authorList>
    </citation>
    <scope>NUCLEOTIDE SEQUENCE [LARGE SCALE GENOMIC DNA]</scope>
</reference>
<keyword evidence="4" id="KW-1185">Reference proteome</keyword>
<reference evidence="4" key="3">
    <citation type="journal article" date="2014" name="Nature">
        <title>Elephant shark genome provides unique insights into gnathostome evolution.</title>
        <authorList>
            <consortium name="International Elephant Shark Genome Sequencing Consortium"/>
            <person name="Venkatesh B."/>
            <person name="Lee A.P."/>
            <person name="Ravi V."/>
            <person name="Maurya A.K."/>
            <person name="Lian M.M."/>
            <person name="Swann J.B."/>
            <person name="Ohta Y."/>
            <person name="Flajnik M.F."/>
            <person name="Sutoh Y."/>
            <person name="Kasahara M."/>
            <person name="Hoon S."/>
            <person name="Gangu V."/>
            <person name="Roy S.W."/>
            <person name="Irimia M."/>
            <person name="Korzh V."/>
            <person name="Kondrychyn I."/>
            <person name="Lim Z.W."/>
            <person name="Tay B.H."/>
            <person name="Tohari S."/>
            <person name="Kong K.W."/>
            <person name="Ho S."/>
            <person name="Lorente-Galdos B."/>
            <person name="Quilez J."/>
            <person name="Marques-Bonet T."/>
            <person name="Raney B.J."/>
            <person name="Ingham P.W."/>
            <person name="Tay A."/>
            <person name="Hillier L.W."/>
            <person name="Minx P."/>
            <person name="Boehm T."/>
            <person name="Wilson R.K."/>
            <person name="Brenner S."/>
            <person name="Warren W.C."/>
        </authorList>
    </citation>
    <scope>NUCLEOTIDE SEQUENCE [LARGE SCALE GENOMIC DNA]</scope>
</reference>
<dbReference type="InterPro" id="IPR036055">
    <property type="entry name" value="LDL_receptor-like_sf"/>
</dbReference>
<dbReference type="PANTHER" id="PTHR22722">
    <property type="entry name" value="LOW-DENSITY LIPOPROTEIN RECEPTOR-RELATED PROTEIN 2-RELATED"/>
    <property type="match status" value="1"/>
</dbReference>